<keyword evidence="10" id="KW-1185">Reference proteome</keyword>
<dbReference type="Pfam" id="PF00375">
    <property type="entry name" value="SDF"/>
    <property type="match status" value="1"/>
</dbReference>
<dbReference type="EMBL" id="JAHQIW010001890">
    <property type="protein sequence ID" value="KAJ1353945.1"/>
    <property type="molecule type" value="Genomic_DNA"/>
</dbReference>
<evidence type="ECO:0000256" key="6">
    <source>
        <dbReference type="ARBA" id="ARBA00023136"/>
    </source>
</evidence>
<comment type="caution">
    <text evidence="8">The sequence shown here is derived from an EMBL/GenBank/DDBJ whole genome shotgun (WGS) entry which is preliminary data.</text>
</comment>
<evidence type="ECO:0000256" key="1">
    <source>
        <dbReference type="ARBA" id="ARBA00004141"/>
    </source>
</evidence>
<keyword evidence="5 7" id="KW-1133">Transmembrane helix</keyword>
<evidence type="ECO:0000256" key="3">
    <source>
        <dbReference type="ARBA" id="ARBA00022448"/>
    </source>
</evidence>
<dbReference type="PANTHER" id="PTHR11958:SF99">
    <property type="entry name" value="SODIUM-DEPENDENT EXCITATORY AMINO ACID TRANSPORTER GLT-6-RELATED"/>
    <property type="match status" value="1"/>
</dbReference>
<reference evidence="8" key="1">
    <citation type="submission" date="2021-06" db="EMBL/GenBank/DDBJ databases">
        <title>Parelaphostrongylus tenuis whole genome reference sequence.</title>
        <authorList>
            <person name="Garwood T.J."/>
            <person name="Larsen P.A."/>
            <person name="Fountain-Jones N.M."/>
            <person name="Garbe J.R."/>
            <person name="Macchietto M.G."/>
            <person name="Kania S.A."/>
            <person name="Gerhold R.W."/>
            <person name="Richards J.E."/>
            <person name="Wolf T.M."/>
        </authorList>
    </citation>
    <scope>NUCLEOTIDE SEQUENCE</scope>
    <source>
        <strain evidence="8">MNPRO001-30</strain>
        <tissue evidence="8">Meninges</tissue>
    </source>
</reference>
<organism evidence="8 10">
    <name type="scientific">Parelaphostrongylus tenuis</name>
    <name type="common">Meningeal worm</name>
    <dbReference type="NCBI Taxonomy" id="148309"/>
    <lineage>
        <taxon>Eukaryota</taxon>
        <taxon>Metazoa</taxon>
        <taxon>Ecdysozoa</taxon>
        <taxon>Nematoda</taxon>
        <taxon>Chromadorea</taxon>
        <taxon>Rhabditida</taxon>
        <taxon>Rhabditina</taxon>
        <taxon>Rhabditomorpha</taxon>
        <taxon>Strongyloidea</taxon>
        <taxon>Metastrongylidae</taxon>
        <taxon>Parelaphostrongylus</taxon>
    </lineage>
</organism>
<keyword evidence="4 7" id="KW-0812">Transmembrane</keyword>
<dbReference type="AlphaFoldDB" id="A0AAD5MA17"/>
<dbReference type="InterPro" id="IPR036458">
    <property type="entry name" value="Na:dicarbo_symporter_sf"/>
</dbReference>
<dbReference type="EMBL" id="JAHQIW010001892">
    <property type="protein sequence ID" value="KAJ1353952.1"/>
    <property type="molecule type" value="Genomic_DNA"/>
</dbReference>
<evidence type="ECO:0000313" key="10">
    <source>
        <dbReference type="Proteomes" id="UP001196413"/>
    </source>
</evidence>
<sequence length="187" mass="20535">MVMKFPGEVLMRMLTLISLPLVISSLISGITRTGAKETGKIGLMALTYYFVSTLVAIITGIILVLSIHPGDTKIKADLDINREEEGIRILNAALDFLRNALPDSIMAAAFVHAETKYVNVSRMKILSVNDSDDMNMLNNATYDYLKATLGYTDGVNLLGVVYEIHVNPCPHIETGTTRKRPDNTFSA</sequence>
<dbReference type="GO" id="GO:0005313">
    <property type="term" value="F:L-glutamate transmembrane transporter activity"/>
    <property type="evidence" value="ECO:0007669"/>
    <property type="project" value="TreeGrafter"/>
</dbReference>
<dbReference type="GO" id="GO:0015175">
    <property type="term" value="F:neutral L-amino acid transmembrane transporter activity"/>
    <property type="evidence" value="ECO:0007669"/>
    <property type="project" value="TreeGrafter"/>
</dbReference>
<evidence type="ECO:0000313" key="8">
    <source>
        <dbReference type="EMBL" id="KAJ1353945.1"/>
    </source>
</evidence>
<evidence type="ECO:0000256" key="2">
    <source>
        <dbReference type="ARBA" id="ARBA00006148"/>
    </source>
</evidence>
<keyword evidence="6 7" id="KW-0472">Membrane</keyword>
<comment type="caution">
    <text evidence="7">Lacks conserved residue(s) required for the propagation of feature annotation.</text>
</comment>
<dbReference type="InterPro" id="IPR050746">
    <property type="entry name" value="DAACS"/>
</dbReference>
<protein>
    <recommendedName>
        <fullName evidence="7">Amino acid transporter</fullName>
    </recommendedName>
</protein>
<dbReference type="GO" id="GO:0005886">
    <property type="term" value="C:plasma membrane"/>
    <property type="evidence" value="ECO:0007669"/>
    <property type="project" value="TreeGrafter"/>
</dbReference>
<dbReference type="GO" id="GO:0015501">
    <property type="term" value="F:glutamate:sodium symporter activity"/>
    <property type="evidence" value="ECO:0007669"/>
    <property type="project" value="TreeGrafter"/>
</dbReference>
<comment type="similarity">
    <text evidence="2 7">Belongs to the dicarboxylate/amino acid:cation symporter (DAACS) (TC 2.A.23) family.</text>
</comment>
<dbReference type="PRINTS" id="PR00173">
    <property type="entry name" value="EDTRNSPORT"/>
</dbReference>
<evidence type="ECO:0000256" key="4">
    <source>
        <dbReference type="ARBA" id="ARBA00022692"/>
    </source>
</evidence>
<keyword evidence="3 7" id="KW-0813">Transport</keyword>
<dbReference type="SUPFAM" id="SSF118215">
    <property type="entry name" value="Proton glutamate symport protein"/>
    <property type="match status" value="1"/>
</dbReference>
<dbReference type="Gene3D" id="1.10.3860.10">
    <property type="entry name" value="Sodium:dicarboxylate symporter"/>
    <property type="match status" value="1"/>
</dbReference>
<dbReference type="PANTHER" id="PTHR11958">
    <property type="entry name" value="SODIUM/DICARBOXYLATE SYMPORTER-RELATED"/>
    <property type="match status" value="1"/>
</dbReference>
<proteinExistence type="inferred from homology"/>
<feature type="transmembrane region" description="Helical" evidence="7">
    <location>
        <begin position="45"/>
        <end position="65"/>
    </location>
</feature>
<evidence type="ECO:0000313" key="9">
    <source>
        <dbReference type="EMBL" id="KAJ1353952.1"/>
    </source>
</evidence>
<evidence type="ECO:0000256" key="5">
    <source>
        <dbReference type="ARBA" id="ARBA00022989"/>
    </source>
</evidence>
<dbReference type="Proteomes" id="UP001196413">
    <property type="component" value="Unassembled WGS sequence"/>
</dbReference>
<evidence type="ECO:0000256" key="7">
    <source>
        <dbReference type="RuleBase" id="RU361216"/>
    </source>
</evidence>
<name>A0AAD5MA17_PARTN</name>
<keyword evidence="7" id="KW-0769">Symport</keyword>
<gene>
    <name evidence="8" type="ORF">KIN20_010724</name>
    <name evidence="9" type="ORF">KIN20_010732</name>
</gene>
<accession>A0AAD5MA17</accession>
<comment type="subcellular location">
    <subcellularLocation>
        <location evidence="1 7">Membrane</location>
        <topology evidence="1 7">Multi-pass membrane protein</topology>
    </subcellularLocation>
</comment>
<dbReference type="InterPro" id="IPR001991">
    <property type="entry name" value="Na-dicarboxylate_symporter"/>
</dbReference>